<sequence length="263" mass="29469">MNKAKILISGTSSGLGRYLVKELGAVPFQRIDPLEIVRHKNTFYDCIIHCATDARNSITSDELLTYYQSHIELTKQLLQIPHHLFVFISSSAVYPDLYRLNSESDIITLPHDPPLYGLYGLFKLLTEKMVSQNTRSSLILRCVTIVGPTSRPTNIARILRNDPTQLTLSTESSFNLVSMSQIKEFIELALTQNITGIFNAGSTQNATLGEIAKAVGSQPKFGNFTFNVPQMDTRKIREISIDFNKSTLEIAKIEAERLSTKEV</sequence>
<evidence type="ECO:0000313" key="3">
    <source>
        <dbReference type="Proteomes" id="UP000176834"/>
    </source>
</evidence>
<dbReference type="EMBL" id="MGJN01000001">
    <property type="protein sequence ID" value="OGN07782.1"/>
    <property type="molecule type" value="Genomic_DNA"/>
</dbReference>
<dbReference type="InterPro" id="IPR036291">
    <property type="entry name" value="NAD(P)-bd_dom_sf"/>
</dbReference>
<dbReference type="InterPro" id="IPR050177">
    <property type="entry name" value="Lipid_A_modif_metabolic_enz"/>
</dbReference>
<name>A0A1F8F3S3_9BACT</name>
<feature type="domain" description="NAD-dependent epimerase/dehydratase" evidence="1">
    <location>
        <begin position="43"/>
        <end position="154"/>
    </location>
</feature>
<dbReference type="PANTHER" id="PTHR43245:SF55">
    <property type="entry name" value="NAD(P)-BINDING DOMAIN-CONTAINING PROTEIN"/>
    <property type="match status" value="1"/>
</dbReference>
<organism evidence="2 3">
    <name type="scientific">Candidatus Yanofskybacteria bacterium RIFCSPHIGHO2_02_FULL_38_22b</name>
    <dbReference type="NCBI Taxonomy" id="1802673"/>
    <lineage>
        <taxon>Bacteria</taxon>
        <taxon>Candidatus Yanofskyibacteriota</taxon>
    </lineage>
</organism>
<dbReference type="SUPFAM" id="SSF51735">
    <property type="entry name" value="NAD(P)-binding Rossmann-fold domains"/>
    <property type="match status" value="1"/>
</dbReference>
<accession>A0A1F8F3S3</accession>
<dbReference type="Proteomes" id="UP000176834">
    <property type="component" value="Unassembled WGS sequence"/>
</dbReference>
<evidence type="ECO:0000259" key="1">
    <source>
        <dbReference type="Pfam" id="PF01370"/>
    </source>
</evidence>
<dbReference type="Gene3D" id="3.40.50.720">
    <property type="entry name" value="NAD(P)-binding Rossmann-like Domain"/>
    <property type="match status" value="1"/>
</dbReference>
<protein>
    <recommendedName>
        <fullName evidence="1">NAD-dependent epimerase/dehydratase domain-containing protein</fullName>
    </recommendedName>
</protein>
<comment type="caution">
    <text evidence="2">The sequence shown here is derived from an EMBL/GenBank/DDBJ whole genome shotgun (WGS) entry which is preliminary data.</text>
</comment>
<dbReference type="Pfam" id="PF01370">
    <property type="entry name" value="Epimerase"/>
    <property type="match status" value="1"/>
</dbReference>
<dbReference type="PANTHER" id="PTHR43245">
    <property type="entry name" value="BIFUNCTIONAL POLYMYXIN RESISTANCE PROTEIN ARNA"/>
    <property type="match status" value="1"/>
</dbReference>
<dbReference type="InterPro" id="IPR001509">
    <property type="entry name" value="Epimerase_deHydtase"/>
</dbReference>
<proteinExistence type="predicted"/>
<evidence type="ECO:0000313" key="2">
    <source>
        <dbReference type="EMBL" id="OGN07782.1"/>
    </source>
</evidence>
<gene>
    <name evidence="2" type="ORF">A3B86_02790</name>
</gene>
<reference evidence="2 3" key="1">
    <citation type="journal article" date="2016" name="Nat. Commun.">
        <title>Thousands of microbial genomes shed light on interconnected biogeochemical processes in an aquifer system.</title>
        <authorList>
            <person name="Anantharaman K."/>
            <person name="Brown C.T."/>
            <person name="Hug L.A."/>
            <person name="Sharon I."/>
            <person name="Castelle C.J."/>
            <person name="Probst A.J."/>
            <person name="Thomas B.C."/>
            <person name="Singh A."/>
            <person name="Wilkins M.J."/>
            <person name="Karaoz U."/>
            <person name="Brodie E.L."/>
            <person name="Williams K.H."/>
            <person name="Hubbard S.S."/>
            <person name="Banfield J.F."/>
        </authorList>
    </citation>
    <scope>NUCLEOTIDE SEQUENCE [LARGE SCALE GENOMIC DNA]</scope>
</reference>
<dbReference type="AlphaFoldDB" id="A0A1F8F3S3"/>